<dbReference type="InterPro" id="IPR020843">
    <property type="entry name" value="ER"/>
</dbReference>
<dbReference type="GO" id="GO:0016628">
    <property type="term" value="F:oxidoreductase activity, acting on the CH-CH group of donors, NAD or NADP as acceptor"/>
    <property type="evidence" value="ECO:0007669"/>
    <property type="project" value="InterPro"/>
</dbReference>
<dbReference type="EMBL" id="CP038636">
    <property type="protein sequence ID" value="QBY55131.1"/>
    <property type="molecule type" value="Genomic_DNA"/>
</dbReference>
<dbReference type="InterPro" id="IPR013149">
    <property type="entry name" value="ADH-like_C"/>
</dbReference>
<dbReference type="Pfam" id="PF16884">
    <property type="entry name" value="ADH_N_2"/>
    <property type="match status" value="1"/>
</dbReference>
<feature type="domain" description="Enoyl reductase (ER)" evidence="2">
    <location>
        <begin position="19"/>
        <end position="330"/>
    </location>
</feature>
<dbReference type="KEGG" id="cox:E0W60_28740"/>
<dbReference type="CDD" id="cd05288">
    <property type="entry name" value="PGDH"/>
    <property type="match status" value="1"/>
</dbReference>
<dbReference type="AlphaFoldDB" id="A0A4P7LRP1"/>
<dbReference type="Pfam" id="PF00107">
    <property type="entry name" value="ADH_zinc_N"/>
    <property type="match status" value="1"/>
</dbReference>
<dbReference type="InterPro" id="IPR011032">
    <property type="entry name" value="GroES-like_sf"/>
</dbReference>
<evidence type="ECO:0000256" key="1">
    <source>
        <dbReference type="ARBA" id="ARBA00023002"/>
    </source>
</evidence>
<geneLocation type="plasmid" evidence="3">
    <name>unnamed1</name>
</geneLocation>
<accession>A0A4P7LRP1</accession>
<dbReference type="SUPFAM" id="SSF51735">
    <property type="entry name" value="NAD(P)-binding Rossmann-fold domains"/>
    <property type="match status" value="1"/>
</dbReference>
<name>A0A4P7LRP1_9BURK</name>
<dbReference type="PANTHER" id="PTHR43205">
    <property type="entry name" value="PROSTAGLANDIN REDUCTASE"/>
    <property type="match status" value="1"/>
</dbReference>
<reference evidence="3 4" key="1">
    <citation type="submission" date="2019-03" db="EMBL/GenBank/DDBJ databases">
        <title>Efficiently degradation of phenoxyalkanoic acid herbicides by Cupriavidus oxalaticus strain X32.</title>
        <authorList>
            <person name="Sheng X."/>
        </authorList>
    </citation>
    <scope>NUCLEOTIDE SEQUENCE [LARGE SCALE GENOMIC DNA]</scope>
    <source>
        <strain evidence="3 4">X32</strain>
        <plasmid evidence="3 4">unnamed1</plasmid>
    </source>
</reference>
<dbReference type="FunFam" id="3.40.50.720:FF:000121">
    <property type="entry name" value="Prostaglandin reductase 2"/>
    <property type="match status" value="1"/>
</dbReference>
<keyword evidence="3" id="KW-0614">Plasmid</keyword>
<dbReference type="SMART" id="SM00829">
    <property type="entry name" value="PKS_ER"/>
    <property type="match status" value="1"/>
</dbReference>
<dbReference type="STRING" id="1349762.GCA_001592245_02946"/>
<dbReference type="PANTHER" id="PTHR43205:SF7">
    <property type="entry name" value="PROSTAGLANDIN REDUCTASE 1"/>
    <property type="match status" value="1"/>
</dbReference>
<sequence>MKTMNRRWILRQRPVGDIGDNDLQLVEAPLPQPRDGEILVRNIYLMVAPTNRVWMSDIDQYMAPVALGEVMRGVTMGVVVESHHPDFKPGDIVEGGMAWEEYSVTRTARRVPVEYGLPLHAYASVLGSSGMTAYFGMLDIARPKAGETIVVSAAAGGVGSIAGQIGKILGCRVVGVAGGQGKCRFVMDEFGLDACIDYKAGNVLADLRAACPDGIDIDFENVGGDTMDAVLALINPGARIALCGMISTYNASGDWWSPKMFRNVIMKRARIEGFLISDYRPRFHEAVEAMAKWVRDGQLKYRVDVIEGIEQAPAALNRLFTGKNIGKQLVRLAPESVIG</sequence>
<dbReference type="Gene3D" id="3.40.50.720">
    <property type="entry name" value="NAD(P)-binding Rossmann-like Domain"/>
    <property type="match status" value="1"/>
</dbReference>
<dbReference type="InterPro" id="IPR045010">
    <property type="entry name" value="MDR_fam"/>
</dbReference>
<evidence type="ECO:0000313" key="4">
    <source>
        <dbReference type="Proteomes" id="UP000295294"/>
    </source>
</evidence>
<evidence type="ECO:0000313" key="3">
    <source>
        <dbReference type="EMBL" id="QBY55131.1"/>
    </source>
</evidence>
<dbReference type="SUPFAM" id="SSF50129">
    <property type="entry name" value="GroES-like"/>
    <property type="match status" value="2"/>
</dbReference>
<evidence type="ECO:0000259" key="2">
    <source>
        <dbReference type="SMART" id="SM00829"/>
    </source>
</evidence>
<dbReference type="OrthoDB" id="9805663at2"/>
<gene>
    <name evidence="3" type="ORF">E0W60_28740</name>
</gene>
<dbReference type="InterPro" id="IPR041694">
    <property type="entry name" value="ADH_N_2"/>
</dbReference>
<dbReference type="RefSeq" id="WP_135706429.1">
    <property type="nucleotide sequence ID" value="NZ_CP038636.1"/>
</dbReference>
<dbReference type="InterPro" id="IPR036291">
    <property type="entry name" value="NAD(P)-bd_dom_sf"/>
</dbReference>
<proteinExistence type="predicted"/>
<protein>
    <submittedName>
        <fullName evidence="3">NADP-dependent oxidoreductase</fullName>
    </submittedName>
</protein>
<organism evidence="3 4">
    <name type="scientific">Cupriavidus oxalaticus</name>
    <dbReference type="NCBI Taxonomy" id="96344"/>
    <lineage>
        <taxon>Bacteria</taxon>
        <taxon>Pseudomonadati</taxon>
        <taxon>Pseudomonadota</taxon>
        <taxon>Betaproteobacteria</taxon>
        <taxon>Burkholderiales</taxon>
        <taxon>Burkholderiaceae</taxon>
        <taxon>Cupriavidus</taxon>
    </lineage>
</organism>
<dbReference type="Gene3D" id="3.90.180.10">
    <property type="entry name" value="Medium-chain alcohol dehydrogenases, catalytic domain"/>
    <property type="match status" value="1"/>
</dbReference>
<keyword evidence="1" id="KW-0560">Oxidoreductase</keyword>
<dbReference type="Proteomes" id="UP000295294">
    <property type="component" value="Plasmid unnamed1"/>
</dbReference>